<comment type="caution">
    <text evidence="6">The sequence shown here is derived from an EMBL/GenBank/DDBJ whole genome shotgun (WGS) entry which is preliminary data.</text>
</comment>
<evidence type="ECO:0000256" key="1">
    <source>
        <dbReference type="ARBA" id="ARBA00023125"/>
    </source>
</evidence>
<evidence type="ECO:0000259" key="4">
    <source>
        <dbReference type="PROSITE" id="PS50110"/>
    </source>
</evidence>
<dbReference type="Gene3D" id="3.40.50.2300">
    <property type="match status" value="1"/>
</dbReference>
<dbReference type="InterPro" id="IPR039420">
    <property type="entry name" value="WalR-like"/>
</dbReference>
<evidence type="ECO:0000256" key="2">
    <source>
        <dbReference type="PROSITE-ProRule" id="PRU00169"/>
    </source>
</evidence>
<evidence type="ECO:0000259" key="5">
    <source>
        <dbReference type="PROSITE" id="PS50930"/>
    </source>
</evidence>
<dbReference type="Pfam" id="PF04397">
    <property type="entry name" value="LytTR"/>
    <property type="match status" value="1"/>
</dbReference>
<dbReference type="InterPro" id="IPR007492">
    <property type="entry name" value="LytTR_DNA-bd_dom"/>
</dbReference>
<dbReference type="Proteomes" id="UP000278673">
    <property type="component" value="Unassembled WGS sequence"/>
</dbReference>
<dbReference type="InterPro" id="IPR001789">
    <property type="entry name" value="Sig_transdc_resp-reg_receiver"/>
</dbReference>
<reference evidence="6 7" key="1">
    <citation type="submission" date="2018-10" db="EMBL/GenBank/DDBJ databases">
        <title>Isolation, diversity and antifungal activity of actinobacteria from wheat.</title>
        <authorList>
            <person name="Han C."/>
        </authorList>
    </citation>
    <scope>NUCLEOTIDE SEQUENCE [LARGE SCALE GENOMIC DNA]</scope>
    <source>
        <strain evidence="6 7">NEAU-YY642</strain>
    </source>
</reference>
<dbReference type="GO" id="GO:0032993">
    <property type="term" value="C:protein-DNA complex"/>
    <property type="evidence" value="ECO:0007669"/>
    <property type="project" value="TreeGrafter"/>
</dbReference>
<dbReference type="Gene3D" id="2.40.50.1020">
    <property type="entry name" value="LytTr DNA-binding domain"/>
    <property type="match status" value="1"/>
</dbReference>
<dbReference type="SMART" id="SM00850">
    <property type="entry name" value="LytTR"/>
    <property type="match status" value="1"/>
</dbReference>
<dbReference type="GO" id="GO:0000976">
    <property type="term" value="F:transcription cis-regulatory region binding"/>
    <property type="evidence" value="ECO:0007669"/>
    <property type="project" value="TreeGrafter"/>
</dbReference>
<dbReference type="SUPFAM" id="SSF52172">
    <property type="entry name" value="CheY-like"/>
    <property type="match status" value="1"/>
</dbReference>
<accession>A0A3M2M8B7</accession>
<feature type="modified residue" description="4-aspartylphosphate" evidence="2">
    <location>
        <position position="59"/>
    </location>
</feature>
<dbReference type="SMART" id="SM00448">
    <property type="entry name" value="REC"/>
    <property type="match status" value="1"/>
</dbReference>
<dbReference type="EMBL" id="RFFJ01000005">
    <property type="protein sequence ID" value="RMI45856.1"/>
    <property type="molecule type" value="Genomic_DNA"/>
</dbReference>
<protein>
    <submittedName>
        <fullName evidence="6">DNA-binding response regulator</fullName>
    </submittedName>
</protein>
<proteinExistence type="predicted"/>
<dbReference type="PROSITE" id="PS50110">
    <property type="entry name" value="RESPONSE_REGULATORY"/>
    <property type="match status" value="1"/>
</dbReference>
<dbReference type="GO" id="GO:0005829">
    <property type="term" value="C:cytosol"/>
    <property type="evidence" value="ECO:0007669"/>
    <property type="project" value="TreeGrafter"/>
</dbReference>
<dbReference type="AlphaFoldDB" id="A0A3M2M8B7"/>
<keyword evidence="1 6" id="KW-0238">DNA-binding</keyword>
<feature type="domain" description="HTH LytTR-type" evidence="5">
    <location>
        <begin position="157"/>
        <end position="246"/>
    </location>
</feature>
<sequence length="263" mass="28485">MTAETRLRALVVEDETFTRRELAAMLTALPEIGRVSEADGGESAVRQLGETAFDAVFLDISMPGLDGMAVARVVGRLSEPPAIVFVTASEQHAVDAFGIGAIDYLLKPVRPERLAEAVSRAGAPRRPPPATPRPSQVDELAVVQVENGRHTTFVHRDDIQYAEAHGDYVRLHTGEGSHLIRMPLSYLEEVWAPAGFVRAHRGYLVAIGWVRDLWVSSSSGLVARTPAGDVPVSRRHARALKERLLAAVRDEGVNAVPPPGTRA</sequence>
<dbReference type="Pfam" id="PF00072">
    <property type="entry name" value="Response_reg"/>
    <property type="match status" value="1"/>
</dbReference>
<feature type="domain" description="Response regulatory" evidence="4">
    <location>
        <begin position="8"/>
        <end position="122"/>
    </location>
</feature>
<name>A0A3M2M8B7_9ACTN</name>
<dbReference type="PANTHER" id="PTHR48111">
    <property type="entry name" value="REGULATOR OF RPOS"/>
    <property type="match status" value="1"/>
</dbReference>
<dbReference type="PROSITE" id="PS50930">
    <property type="entry name" value="HTH_LYTTR"/>
    <property type="match status" value="1"/>
</dbReference>
<dbReference type="RefSeq" id="WP_122182084.1">
    <property type="nucleotide sequence ID" value="NZ_RFFJ01000005.1"/>
</dbReference>
<dbReference type="GO" id="GO:0006355">
    <property type="term" value="P:regulation of DNA-templated transcription"/>
    <property type="evidence" value="ECO:0007669"/>
    <property type="project" value="TreeGrafter"/>
</dbReference>
<dbReference type="InterPro" id="IPR011006">
    <property type="entry name" value="CheY-like_superfamily"/>
</dbReference>
<evidence type="ECO:0000256" key="3">
    <source>
        <dbReference type="SAM" id="MobiDB-lite"/>
    </source>
</evidence>
<keyword evidence="7" id="KW-1185">Reference proteome</keyword>
<feature type="region of interest" description="Disordered" evidence="3">
    <location>
        <begin position="117"/>
        <end position="136"/>
    </location>
</feature>
<evidence type="ECO:0000313" key="7">
    <source>
        <dbReference type="Proteomes" id="UP000278673"/>
    </source>
</evidence>
<gene>
    <name evidence="6" type="ORF">EBN88_02330</name>
</gene>
<dbReference type="GO" id="GO:0000156">
    <property type="term" value="F:phosphorelay response regulator activity"/>
    <property type="evidence" value="ECO:0007669"/>
    <property type="project" value="TreeGrafter"/>
</dbReference>
<evidence type="ECO:0000313" key="6">
    <source>
        <dbReference type="EMBL" id="RMI45856.1"/>
    </source>
</evidence>
<keyword evidence="2" id="KW-0597">Phosphoprotein</keyword>
<dbReference type="PANTHER" id="PTHR48111:SF69">
    <property type="entry name" value="RESPONSE REGULATOR RECEIVER"/>
    <property type="match status" value="1"/>
</dbReference>
<organism evidence="6 7">
    <name type="scientific">Streptomyces triticirhizae</name>
    <dbReference type="NCBI Taxonomy" id="2483353"/>
    <lineage>
        <taxon>Bacteria</taxon>
        <taxon>Bacillati</taxon>
        <taxon>Actinomycetota</taxon>
        <taxon>Actinomycetes</taxon>
        <taxon>Kitasatosporales</taxon>
        <taxon>Streptomycetaceae</taxon>
        <taxon>Streptomyces</taxon>
    </lineage>
</organism>